<name>A0A8T9BXZ8_9HELO</name>
<feature type="repeat" description="WD" evidence="5">
    <location>
        <begin position="334"/>
        <end position="353"/>
    </location>
</feature>
<dbReference type="AlphaFoldDB" id="A0A8T9BXZ8"/>
<organism evidence="7 8">
    <name type="scientific">Lachnellula suecica</name>
    <dbReference type="NCBI Taxonomy" id="602035"/>
    <lineage>
        <taxon>Eukaryota</taxon>
        <taxon>Fungi</taxon>
        <taxon>Dikarya</taxon>
        <taxon>Ascomycota</taxon>
        <taxon>Pezizomycotina</taxon>
        <taxon>Leotiomycetes</taxon>
        <taxon>Helotiales</taxon>
        <taxon>Lachnaceae</taxon>
        <taxon>Lachnellula</taxon>
    </lineage>
</organism>
<evidence type="ECO:0000256" key="6">
    <source>
        <dbReference type="SAM" id="MobiDB-lite"/>
    </source>
</evidence>
<keyword evidence="4" id="KW-0378">Hydrolase</keyword>
<evidence type="ECO:0000313" key="7">
    <source>
        <dbReference type="EMBL" id="TVY59606.1"/>
    </source>
</evidence>
<reference evidence="7 8" key="1">
    <citation type="submission" date="2018-05" db="EMBL/GenBank/DDBJ databases">
        <title>Genome sequencing and assembly of the regulated plant pathogen Lachnellula willkommii and related sister species for the development of diagnostic species identification markers.</title>
        <authorList>
            <person name="Giroux E."/>
            <person name="Bilodeau G."/>
        </authorList>
    </citation>
    <scope>NUCLEOTIDE SEQUENCE [LARGE SCALE GENOMIC DNA]</scope>
    <source>
        <strain evidence="7 8">CBS 268.59</strain>
    </source>
</reference>
<dbReference type="GO" id="GO:0046872">
    <property type="term" value="F:metal ion binding"/>
    <property type="evidence" value="ECO:0007669"/>
    <property type="project" value="UniProtKB-KW"/>
</dbReference>
<dbReference type="InterPro" id="IPR001261">
    <property type="entry name" value="ArgE/DapE_CS"/>
</dbReference>
<feature type="compositionally biased region" description="Low complexity" evidence="6">
    <location>
        <begin position="27"/>
        <end position="36"/>
    </location>
</feature>
<protein>
    <submittedName>
        <fullName evidence="7">Putative di-and tripeptidase DUG2</fullName>
    </submittedName>
</protein>
<dbReference type="Gene3D" id="2.130.10.10">
    <property type="entry name" value="YVTN repeat-like/Quinoprotein amine dehydrogenase"/>
    <property type="match status" value="2"/>
</dbReference>
<comment type="caution">
    <text evidence="7">The sequence shown here is derived from an EMBL/GenBank/DDBJ whole genome shotgun (WGS) entry which is preliminary data.</text>
</comment>
<keyword evidence="2" id="KW-0645">Protease</keyword>
<gene>
    <name evidence="7" type="primary">DUG2</name>
    <name evidence="7" type="ORF">LSUE1_G008972</name>
</gene>
<feature type="compositionally biased region" description="Low complexity" evidence="6">
    <location>
        <begin position="99"/>
        <end position="108"/>
    </location>
</feature>
<dbReference type="PIRSF" id="PIRSF037237">
    <property type="entry name" value="Peptidase_WD_repeats_DUG2"/>
    <property type="match status" value="1"/>
</dbReference>
<sequence>MYPTPYSDDEDRSRDQGLEIWLDSSSEESSGSAGVEEASHPCNEKCGGHHQCGHARNAPHYSFKLQAAWRTALRTQHRLLQMASISGARPPAQSDLRADQSTDTFAADTSDDEHSSLGVGDPAADQGREKEMPKLVHLLQNETSILALTVNDKYIYAGTQGGEIVVWSLATYELVVRIQAHRRAVLCLFLSPDGTLLFSSAGDAIVNAWCPTDLKRLYHIYSTYDVGDVFSVVYSKQFETVYLGAQNTSIQWCSLDDSTMRPRPNLDNHPDRRNHRFFDSVQHGGTSTPRPQPARPALADGDVFEIDKGHMKHYAHFGYVYCMLLVRGVRTVEPDEEILISGGGDGTIKLWKLFKDQDRGIEEIACLGEDDAESVLSMAVDGSFLYSSKLEGIIELWDLDTKQKLRVIHAHKGDVMTLQMGWGYLWSAGSDGEARVSIPYSVDEGKLNIWLQQKYSTVQYGRYQDRTSFAQRYYCINKWKAHKGRILASAVTNFDGQQLYITGANDNSVSVWNIAGCSGEPFKTAILPYNQMVKSLQEFVSFKTISSRPDHAEDCRRGATYLRTLFKKHGAQTEMLKTEDWGPPVVYAKCKGNPETSQQRKNILFYGHYDVVPADNKQKKWKSDPFEMKGVNGYLYGRGVTDNKGPIMAAFYAILDLAHSKELESDITFLIEGQEESGSHGFRDAVRRHKKLIGHIDYIILANSYWLDDEVPCLTYGLRGVIHATVHVDSNQRDVHSGISGSSKMDEPLFDLTAVLSKLKGMHNQIQIPRFYDDVLPLTPAEEARYKDITDVLIRRDPELGPPEDLAASLMSRWREPNLTIHRYDVSGSDGSLVSSRASAAISLRIVPNQEIEDVIKSLTAFLQDVFATLDTRTRLSVQVDNTADAWLGDPDNEIFQTLEEAIMDVWGPIGEGRRPSVPGPK</sequence>
<dbReference type="InterPro" id="IPR001680">
    <property type="entry name" value="WD40_rpt"/>
</dbReference>
<evidence type="ECO:0000256" key="2">
    <source>
        <dbReference type="ARBA" id="ARBA00022670"/>
    </source>
</evidence>
<dbReference type="InterPro" id="IPR017149">
    <property type="entry name" value="GSH_degradosome_Dug2"/>
</dbReference>
<dbReference type="PANTHER" id="PTHR43270">
    <property type="entry name" value="BETA-ALA-HIS DIPEPTIDASE"/>
    <property type="match status" value="1"/>
</dbReference>
<dbReference type="EMBL" id="QGMK01002289">
    <property type="protein sequence ID" value="TVY59606.1"/>
    <property type="molecule type" value="Genomic_DNA"/>
</dbReference>
<evidence type="ECO:0000256" key="4">
    <source>
        <dbReference type="ARBA" id="ARBA00022801"/>
    </source>
</evidence>
<proteinExistence type="inferred from homology"/>
<feature type="region of interest" description="Disordered" evidence="6">
    <location>
        <begin position="1"/>
        <end position="40"/>
    </location>
</feature>
<dbReference type="GO" id="GO:0006508">
    <property type="term" value="P:proteolysis"/>
    <property type="evidence" value="ECO:0007669"/>
    <property type="project" value="UniProtKB-KW"/>
</dbReference>
<evidence type="ECO:0000256" key="5">
    <source>
        <dbReference type="PROSITE-ProRule" id="PRU00221"/>
    </source>
</evidence>
<dbReference type="InterPro" id="IPR036322">
    <property type="entry name" value="WD40_repeat_dom_sf"/>
</dbReference>
<dbReference type="InterPro" id="IPR051458">
    <property type="entry name" value="Cyt/Met_Dipeptidase"/>
</dbReference>
<dbReference type="Pfam" id="PF01546">
    <property type="entry name" value="Peptidase_M20"/>
    <property type="match status" value="1"/>
</dbReference>
<keyword evidence="3" id="KW-0479">Metal-binding</keyword>
<dbReference type="SUPFAM" id="SSF50978">
    <property type="entry name" value="WD40 repeat-like"/>
    <property type="match status" value="1"/>
</dbReference>
<evidence type="ECO:0000256" key="3">
    <source>
        <dbReference type="ARBA" id="ARBA00022723"/>
    </source>
</evidence>
<feature type="region of interest" description="Disordered" evidence="6">
    <location>
        <begin position="87"/>
        <end position="126"/>
    </location>
</feature>
<keyword evidence="8" id="KW-1185">Reference proteome</keyword>
<dbReference type="Gene3D" id="3.40.630.10">
    <property type="entry name" value="Zn peptidases"/>
    <property type="match status" value="1"/>
</dbReference>
<dbReference type="GO" id="GO:0006751">
    <property type="term" value="P:glutathione catabolic process"/>
    <property type="evidence" value="ECO:0007669"/>
    <property type="project" value="InterPro"/>
</dbReference>
<dbReference type="OrthoDB" id="7832001at2759"/>
<feature type="region of interest" description="Disordered" evidence="6">
    <location>
        <begin position="263"/>
        <end position="297"/>
    </location>
</feature>
<dbReference type="SUPFAM" id="SSF53187">
    <property type="entry name" value="Zn-dependent exopeptidases"/>
    <property type="match status" value="1"/>
</dbReference>
<dbReference type="PROSITE" id="PS50294">
    <property type="entry name" value="WD_REPEATS_REGION"/>
    <property type="match status" value="1"/>
</dbReference>
<dbReference type="Gene3D" id="3.30.70.360">
    <property type="match status" value="1"/>
</dbReference>
<comment type="similarity">
    <text evidence="1">Belongs to the peptidase M20A family.</text>
</comment>
<evidence type="ECO:0000256" key="1">
    <source>
        <dbReference type="ARBA" id="ARBA00006247"/>
    </source>
</evidence>
<dbReference type="InterPro" id="IPR002933">
    <property type="entry name" value="Peptidase_M20"/>
</dbReference>
<dbReference type="InterPro" id="IPR015943">
    <property type="entry name" value="WD40/YVTN_repeat-like_dom_sf"/>
</dbReference>
<dbReference type="GO" id="GO:0008233">
    <property type="term" value="F:peptidase activity"/>
    <property type="evidence" value="ECO:0007669"/>
    <property type="project" value="UniProtKB-KW"/>
</dbReference>
<accession>A0A8T9BXZ8</accession>
<keyword evidence="5" id="KW-0853">WD repeat</keyword>
<feature type="repeat" description="WD" evidence="5">
    <location>
        <begin position="178"/>
        <end position="209"/>
    </location>
</feature>
<feature type="non-terminal residue" evidence="7">
    <location>
        <position position="1"/>
    </location>
</feature>
<dbReference type="PROSITE" id="PS00758">
    <property type="entry name" value="ARGE_DAPE_CPG2_1"/>
    <property type="match status" value="1"/>
</dbReference>
<dbReference type="PROSITE" id="PS50082">
    <property type="entry name" value="WD_REPEATS_2"/>
    <property type="match status" value="2"/>
</dbReference>
<evidence type="ECO:0000313" key="8">
    <source>
        <dbReference type="Proteomes" id="UP000469558"/>
    </source>
</evidence>
<dbReference type="PANTHER" id="PTHR43270:SF8">
    <property type="entry name" value="DI- AND TRIPEPTIDASE DUG2-RELATED"/>
    <property type="match status" value="1"/>
</dbReference>
<dbReference type="Proteomes" id="UP000469558">
    <property type="component" value="Unassembled WGS sequence"/>
</dbReference>
<dbReference type="Pfam" id="PF00400">
    <property type="entry name" value="WD40"/>
    <property type="match status" value="3"/>
</dbReference>
<dbReference type="SMART" id="SM00320">
    <property type="entry name" value="WD40"/>
    <property type="match status" value="6"/>
</dbReference>